<keyword evidence="2 5" id="KW-0808">Transferase</keyword>
<evidence type="ECO:0000313" key="5">
    <source>
        <dbReference type="EMBL" id="SHM22429.1"/>
    </source>
</evidence>
<dbReference type="InterPro" id="IPR004046">
    <property type="entry name" value="GST_C"/>
</dbReference>
<feature type="domain" description="GST N-terminal" evidence="3">
    <location>
        <begin position="1"/>
        <end position="80"/>
    </location>
</feature>
<dbReference type="Pfam" id="PF13409">
    <property type="entry name" value="GST_N_2"/>
    <property type="match status" value="1"/>
</dbReference>
<dbReference type="PROSITE" id="PS50405">
    <property type="entry name" value="GST_CTER"/>
    <property type="match status" value="1"/>
</dbReference>
<feature type="domain" description="GST C-terminal" evidence="4">
    <location>
        <begin position="86"/>
        <end position="207"/>
    </location>
</feature>
<dbReference type="Gene3D" id="3.40.30.10">
    <property type="entry name" value="Glutaredoxin"/>
    <property type="match status" value="1"/>
</dbReference>
<dbReference type="CDD" id="cd03056">
    <property type="entry name" value="GST_N_4"/>
    <property type="match status" value="1"/>
</dbReference>
<dbReference type="CDD" id="cd03206">
    <property type="entry name" value="GST_C_7"/>
    <property type="match status" value="1"/>
</dbReference>
<evidence type="ECO:0000259" key="3">
    <source>
        <dbReference type="PROSITE" id="PS50404"/>
    </source>
</evidence>
<dbReference type="PROSITE" id="PS50404">
    <property type="entry name" value="GST_NTER"/>
    <property type="match status" value="1"/>
</dbReference>
<dbReference type="EMBL" id="FRCX01000001">
    <property type="protein sequence ID" value="SHM22429.1"/>
    <property type="molecule type" value="Genomic_DNA"/>
</dbReference>
<sequence>MKLYGIPLSGHTHRVHLFLNLLNLPHDYVTVDLRNGEHKKAPFTDMNAFGEIPVLQDGDVTLADSNAILVYLASKYDDSGRWLPRDPVAAANVQRWLSIAAGKVAYGPAAARLVTVFGAPRDHEAAKTIAVNLFDVMERELQGRRWLVGDHASIADIAGYSYIAHAPEGGVSLKPYPNIRAWLDHVRALPGFVAMPASQAGLAPEEV</sequence>
<dbReference type="InterPro" id="IPR036282">
    <property type="entry name" value="Glutathione-S-Trfase_C_sf"/>
</dbReference>
<dbReference type="SUPFAM" id="SSF52833">
    <property type="entry name" value="Thioredoxin-like"/>
    <property type="match status" value="1"/>
</dbReference>
<evidence type="ECO:0000259" key="4">
    <source>
        <dbReference type="PROSITE" id="PS50405"/>
    </source>
</evidence>
<keyword evidence="6" id="KW-1185">Reference proteome</keyword>
<reference evidence="6" key="1">
    <citation type="submission" date="2016-11" db="EMBL/GenBank/DDBJ databases">
        <authorList>
            <person name="Varghese N."/>
            <person name="Submissions S."/>
        </authorList>
    </citation>
    <scope>NUCLEOTIDE SEQUENCE [LARGE SCALE GENOMIC DNA]</scope>
    <source>
        <strain evidence="6">Sac-22</strain>
    </source>
</reference>
<dbReference type="FunFam" id="3.40.30.10:FF:000039">
    <property type="entry name" value="Glutathione S-transferase domain"/>
    <property type="match status" value="1"/>
</dbReference>
<dbReference type="SFLD" id="SFLDS00019">
    <property type="entry name" value="Glutathione_Transferase_(cytos"/>
    <property type="match status" value="1"/>
</dbReference>
<dbReference type="PANTHER" id="PTHR44051">
    <property type="entry name" value="GLUTATHIONE S-TRANSFERASE-RELATED"/>
    <property type="match status" value="1"/>
</dbReference>
<dbReference type="Pfam" id="PF00043">
    <property type="entry name" value="GST_C"/>
    <property type="match status" value="1"/>
</dbReference>
<dbReference type="GO" id="GO:0016740">
    <property type="term" value="F:transferase activity"/>
    <property type="evidence" value="ECO:0007669"/>
    <property type="project" value="UniProtKB-KW"/>
</dbReference>
<dbReference type="SUPFAM" id="SSF47616">
    <property type="entry name" value="GST C-terminal domain-like"/>
    <property type="match status" value="1"/>
</dbReference>
<proteinExistence type="inferred from homology"/>
<dbReference type="RefSeq" id="WP_072780400.1">
    <property type="nucleotide sequence ID" value="NZ_FRCX01000001.1"/>
</dbReference>
<evidence type="ECO:0000256" key="2">
    <source>
        <dbReference type="ARBA" id="ARBA00022679"/>
    </source>
</evidence>
<dbReference type="InterPro" id="IPR040079">
    <property type="entry name" value="Glutathione_S-Trfase"/>
</dbReference>
<accession>A0A1M7H2L2</accession>
<dbReference type="PANTHER" id="PTHR44051:SF2">
    <property type="entry name" value="HYPOTHETICAL GLUTATHIONE S-TRANSFERASE LIKE PROTEIN"/>
    <property type="match status" value="1"/>
</dbReference>
<dbReference type="OrthoDB" id="9797500at2"/>
<comment type="similarity">
    <text evidence="1">Belongs to the GST superfamily.</text>
</comment>
<dbReference type="Proteomes" id="UP000184339">
    <property type="component" value="Unassembled WGS sequence"/>
</dbReference>
<dbReference type="SFLD" id="SFLDG01151">
    <property type="entry name" value="Main.2:_Nu-like"/>
    <property type="match status" value="1"/>
</dbReference>
<evidence type="ECO:0000256" key="1">
    <source>
        <dbReference type="ARBA" id="ARBA00007409"/>
    </source>
</evidence>
<name>A0A1M7H2L2_9BURK</name>
<gene>
    <name evidence="5" type="ORF">SAMN05192549_10130</name>
</gene>
<dbReference type="STRING" id="551987.SAMN05192549_10130"/>
<dbReference type="InterPro" id="IPR036249">
    <property type="entry name" value="Thioredoxin-like_sf"/>
</dbReference>
<dbReference type="InterPro" id="IPR004045">
    <property type="entry name" value="Glutathione_S-Trfase_N"/>
</dbReference>
<dbReference type="Gene3D" id="1.20.1050.10">
    <property type="match status" value="1"/>
</dbReference>
<evidence type="ECO:0000313" key="6">
    <source>
        <dbReference type="Proteomes" id="UP000184339"/>
    </source>
</evidence>
<protein>
    <submittedName>
        <fullName evidence="5">Glutathione S-transferase</fullName>
    </submittedName>
</protein>
<dbReference type="InterPro" id="IPR010987">
    <property type="entry name" value="Glutathione-S-Trfase_C-like"/>
</dbReference>
<dbReference type="SFLD" id="SFLDG00358">
    <property type="entry name" value="Main_(cytGST)"/>
    <property type="match status" value="1"/>
</dbReference>
<organism evidence="5 6">
    <name type="scientific">Duganella sacchari</name>
    <dbReference type="NCBI Taxonomy" id="551987"/>
    <lineage>
        <taxon>Bacteria</taxon>
        <taxon>Pseudomonadati</taxon>
        <taxon>Pseudomonadota</taxon>
        <taxon>Betaproteobacteria</taxon>
        <taxon>Burkholderiales</taxon>
        <taxon>Oxalobacteraceae</taxon>
        <taxon>Telluria group</taxon>
        <taxon>Duganella</taxon>
    </lineage>
</organism>
<dbReference type="AlphaFoldDB" id="A0A1M7H2L2"/>